<keyword evidence="1" id="KW-0732">Signal</keyword>
<evidence type="ECO:0000313" key="2">
    <source>
        <dbReference type="EMBL" id="NYA69640.1"/>
    </source>
</evidence>
<evidence type="ECO:0000313" key="3">
    <source>
        <dbReference type="Proteomes" id="UP000535020"/>
    </source>
</evidence>
<name>A0A7Y8XZG3_9FLAO</name>
<proteinExistence type="predicted"/>
<gene>
    <name evidence="2" type="ORF">HZF10_01815</name>
</gene>
<reference evidence="2 3" key="1">
    <citation type="submission" date="2020-07" db="EMBL/GenBank/DDBJ databases">
        <authorList>
            <person name="Sun Q."/>
        </authorList>
    </citation>
    <scope>NUCLEOTIDE SEQUENCE [LARGE SCALE GENOMIC DNA]</scope>
    <source>
        <strain evidence="2 3">MAH-1</strain>
    </source>
</reference>
<feature type="chain" id="PRO_5030547653" evidence="1">
    <location>
        <begin position="19"/>
        <end position="89"/>
    </location>
</feature>
<dbReference type="AlphaFoldDB" id="A0A7Y8XZG3"/>
<organism evidence="2 3">
    <name type="scientific">Flavobacterium agri</name>
    <dbReference type="NCBI Taxonomy" id="2743471"/>
    <lineage>
        <taxon>Bacteria</taxon>
        <taxon>Pseudomonadati</taxon>
        <taxon>Bacteroidota</taxon>
        <taxon>Flavobacteriia</taxon>
        <taxon>Flavobacteriales</taxon>
        <taxon>Flavobacteriaceae</taxon>
        <taxon>Flavobacterium</taxon>
    </lineage>
</organism>
<feature type="signal peptide" evidence="1">
    <location>
        <begin position="1"/>
        <end position="18"/>
    </location>
</feature>
<evidence type="ECO:0000256" key="1">
    <source>
        <dbReference type="SAM" id="SignalP"/>
    </source>
</evidence>
<dbReference type="EMBL" id="JACBJI010000001">
    <property type="protein sequence ID" value="NYA69640.1"/>
    <property type="molecule type" value="Genomic_DNA"/>
</dbReference>
<dbReference type="Proteomes" id="UP000535020">
    <property type="component" value="Unassembled WGS sequence"/>
</dbReference>
<keyword evidence="3" id="KW-1185">Reference proteome</keyword>
<comment type="caution">
    <text evidence="2">The sequence shown here is derived from an EMBL/GenBank/DDBJ whole genome shotgun (WGS) entry which is preliminary data.</text>
</comment>
<protein>
    <submittedName>
        <fullName evidence="2">Uncharacterized protein</fullName>
    </submittedName>
</protein>
<sequence length="89" mass="10064">MKICISLLLLIVSYAVKADTITTWDVYYNNKLLKQSNANTGSKEIRIKASDYKTGDYLAIKYGDDMPCHECTYELSVVVEGKNHILTLI</sequence>
<dbReference type="RefSeq" id="WP_176004464.1">
    <property type="nucleotide sequence ID" value="NZ_JABWMI010000003.1"/>
</dbReference>
<accession>A0A7Y8XZG3</accession>